<dbReference type="InterPro" id="IPR041373">
    <property type="entry name" value="RT_RNaseH"/>
</dbReference>
<keyword evidence="11" id="KW-1185">Reference proteome</keyword>
<evidence type="ECO:0000256" key="1">
    <source>
        <dbReference type="ARBA" id="ARBA00012493"/>
    </source>
</evidence>
<dbReference type="EMBL" id="CAVLGL010000126">
    <property type="protein sequence ID" value="CAK1601371.1"/>
    <property type="molecule type" value="Genomic_DNA"/>
</dbReference>
<dbReference type="InterPro" id="IPR043502">
    <property type="entry name" value="DNA/RNA_pol_sf"/>
</dbReference>
<keyword evidence="2" id="KW-0808">Transferase</keyword>
<dbReference type="GO" id="GO:0004190">
    <property type="term" value="F:aspartic-type endopeptidase activity"/>
    <property type="evidence" value="ECO:0007669"/>
    <property type="project" value="InterPro"/>
</dbReference>
<dbReference type="Pfam" id="PF00078">
    <property type="entry name" value="RVT_1"/>
    <property type="match status" value="1"/>
</dbReference>
<dbReference type="SUPFAM" id="SSF53098">
    <property type="entry name" value="Ribonuclease H-like"/>
    <property type="match status" value="1"/>
</dbReference>
<evidence type="ECO:0000256" key="5">
    <source>
        <dbReference type="ARBA" id="ARBA00022759"/>
    </source>
</evidence>
<dbReference type="Gene3D" id="3.30.420.10">
    <property type="entry name" value="Ribonuclease H-like superfamily/Ribonuclease H"/>
    <property type="match status" value="1"/>
</dbReference>
<dbReference type="Gene3D" id="2.40.70.10">
    <property type="entry name" value="Acid Proteases"/>
    <property type="match status" value="1"/>
</dbReference>
<dbReference type="CDD" id="cd09274">
    <property type="entry name" value="RNase_HI_RT_Ty3"/>
    <property type="match status" value="1"/>
</dbReference>
<dbReference type="InterPro" id="IPR021109">
    <property type="entry name" value="Peptidase_aspartic_dom_sf"/>
</dbReference>
<keyword evidence="3" id="KW-0548">Nucleotidyltransferase</keyword>
<dbReference type="InterPro" id="IPR012337">
    <property type="entry name" value="RNaseH-like_sf"/>
</dbReference>
<dbReference type="InterPro" id="IPR001969">
    <property type="entry name" value="Aspartic_peptidase_AS"/>
</dbReference>
<dbReference type="Gene3D" id="1.10.340.70">
    <property type="match status" value="1"/>
</dbReference>
<accession>A0AAV1M176</accession>
<dbReference type="PANTHER" id="PTHR37984">
    <property type="entry name" value="PROTEIN CBG26694"/>
    <property type="match status" value="1"/>
</dbReference>
<evidence type="ECO:0000256" key="4">
    <source>
        <dbReference type="ARBA" id="ARBA00022722"/>
    </source>
</evidence>
<dbReference type="GO" id="GO:0004519">
    <property type="term" value="F:endonuclease activity"/>
    <property type="evidence" value="ECO:0007669"/>
    <property type="project" value="UniProtKB-KW"/>
</dbReference>
<dbReference type="InterPro" id="IPR041588">
    <property type="entry name" value="Integrase_H2C2"/>
</dbReference>
<dbReference type="GO" id="GO:0003676">
    <property type="term" value="F:nucleic acid binding"/>
    <property type="evidence" value="ECO:0007669"/>
    <property type="project" value="InterPro"/>
</dbReference>
<comment type="caution">
    <text evidence="10">The sequence shown here is derived from an EMBL/GenBank/DDBJ whole genome shotgun (WGS) entry which is preliminary data.</text>
</comment>
<dbReference type="InterPro" id="IPR000477">
    <property type="entry name" value="RT_dom"/>
</dbReference>
<protein>
    <recommendedName>
        <fullName evidence="1">RNA-directed DNA polymerase</fullName>
        <ecNumber evidence="1">2.7.7.49</ecNumber>
    </recommendedName>
</protein>
<feature type="domain" description="Integrase catalytic" evidence="9">
    <location>
        <begin position="1248"/>
        <end position="1409"/>
    </location>
</feature>
<evidence type="ECO:0000259" key="8">
    <source>
        <dbReference type="PROSITE" id="PS50878"/>
    </source>
</evidence>
<dbReference type="Proteomes" id="UP001314205">
    <property type="component" value="Unassembled WGS sequence"/>
</dbReference>
<dbReference type="CDD" id="cd00303">
    <property type="entry name" value="retropepsin_like"/>
    <property type="match status" value="1"/>
</dbReference>
<keyword evidence="5" id="KW-0255">Endonuclease</keyword>
<dbReference type="InterPro" id="IPR001584">
    <property type="entry name" value="Integrase_cat-core"/>
</dbReference>
<dbReference type="GO" id="GO:0003964">
    <property type="term" value="F:RNA-directed DNA polymerase activity"/>
    <property type="evidence" value="ECO:0007669"/>
    <property type="project" value="UniProtKB-KW"/>
</dbReference>
<gene>
    <name evidence="10" type="ORF">PARMNEM_LOCUS20019</name>
</gene>
<proteinExistence type="predicted"/>
<dbReference type="Pfam" id="PF00665">
    <property type="entry name" value="rve"/>
    <property type="match status" value="1"/>
</dbReference>
<dbReference type="FunFam" id="3.30.70.270:FF:000020">
    <property type="entry name" value="Transposon Tf2-6 polyprotein-like Protein"/>
    <property type="match status" value="1"/>
</dbReference>
<dbReference type="FunFam" id="3.10.20.370:FF:000001">
    <property type="entry name" value="Retrovirus-related Pol polyprotein from transposon 17.6-like protein"/>
    <property type="match status" value="1"/>
</dbReference>
<dbReference type="GO" id="GO:0042575">
    <property type="term" value="C:DNA polymerase complex"/>
    <property type="evidence" value="ECO:0007669"/>
    <property type="project" value="UniProtKB-ARBA"/>
</dbReference>
<keyword evidence="4" id="KW-0540">Nuclease</keyword>
<dbReference type="Pfam" id="PF17917">
    <property type="entry name" value="RT_RNaseH"/>
    <property type="match status" value="1"/>
</dbReference>
<dbReference type="CDD" id="cd01647">
    <property type="entry name" value="RT_LTR"/>
    <property type="match status" value="1"/>
</dbReference>
<organism evidence="10 11">
    <name type="scientific">Parnassius mnemosyne</name>
    <name type="common">clouded apollo</name>
    <dbReference type="NCBI Taxonomy" id="213953"/>
    <lineage>
        <taxon>Eukaryota</taxon>
        <taxon>Metazoa</taxon>
        <taxon>Ecdysozoa</taxon>
        <taxon>Arthropoda</taxon>
        <taxon>Hexapoda</taxon>
        <taxon>Insecta</taxon>
        <taxon>Pterygota</taxon>
        <taxon>Neoptera</taxon>
        <taxon>Endopterygota</taxon>
        <taxon>Lepidoptera</taxon>
        <taxon>Glossata</taxon>
        <taxon>Ditrysia</taxon>
        <taxon>Papilionoidea</taxon>
        <taxon>Papilionidae</taxon>
        <taxon>Parnassiinae</taxon>
        <taxon>Parnassini</taxon>
        <taxon>Parnassius</taxon>
        <taxon>Driopa</taxon>
    </lineage>
</organism>
<evidence type="ECO:0000259" key="9">
    <source>
        <dbReference type="PROSITE" id="PS50994"/>
    </source>
</evidence>
<dbReference type="GO" id="GO:0006508">
    <property type="term" value="P:proteolysis"/>
    <property type="evidence" value="ECO:0007669"/>
    <property type="project" value="InterPro"/>
</dbReference>
<dbReference type="PROSITE" id="PS50994">
    <property type="entry name" value="INTEGRASE"/>
    <property type="match status" value="1"/>
</dbReference>
<evidence type="ECO:0000313" key="10">
    <source>
        <dbReference type="EMBL" id="CAK1601371.1"/>
    </source>
</evidence>
<dbReference type="SUPFAM" id="SSF50630">
    <property type="entry name" value="Acid proteases"/>
    <property type="match status" value="1"/>
</dbReference>
<dbReference type="GO" id="GO:0015074">
    <property type="term" value="P:DNA integration"/>
    <property type="evidence" value="ECO:0007669"/>
    <property type="project" value="InterPro"/>
</dbReference>
<evidence type="ECO:0000313" key="11">
    <source>
        <dbReference type="Proteomes" id="UP001314205"/>
    </source>
</evidence>
<dbReference type="Gene3D" id="3.30.70.270">
    <property type="match status" value="2"/>
</dbReference>
<evidence type="ECO:0000256" key="6">
    <source>
        <dbReference type="ARBA" id="ARBA00022801"/>
    </source>
</evidence>
<evidence type="ECO:0000256" key="2">
    <source>
        <dbReference type="ARBA" id="ARBA00022679"/>
    </source>
</evidence>
<dbReference type="PROSITE" id="PS50878">
    <property type="entry name" value="RT_POL"/>
    <property type="match status" value="1"/>
</dbReference>
<evidence type="ECO:0000256" key="7">
    <source>
        <dbReference type="ARBA" id="ARBA00022918"/>
    </source>
</evidence>
<dbReference type="FunFam" id="1.10.340.70:FF:000001">
    <property type="entry name" value="Retrovirus-related Pol polyprotein from transposon gypsy-like Protein"/>
    <property type="match status" value="1"/>
</dbReference>
<name>A0AAV1M176_9NEOP</name>
<dbReference type="InterPro" id="IPR043128">
    <property type="entry name" value="Rev_trsase/Diguanyl_cyclase"/>
</dbReference>
<keyword evidence="7" id="KW-0695">RNA-directed DNA polymerase</keyword>
<dbReference type="EC" id="2.7.7.49" evidence="1"/>
<reference evidence="10 11" key="1">
    <citation type="submission" date="2023-11" db="EMBL/GenBank/DDBJ databases">
        <authorList>
            <person name="Hedman E."/>
            <person name="Englund M."/>
            <person name="Stromberg M."/>
            <person name="Nyberg Akerstrom W."/>
            <person name="Nylinder S."/>
            <person name="Jareborg N."/>
            <person name="Kallberg Y."/>
            <person name="Kronander E."/>
        </authorList>
    </citation>
    <scope>NUCLEOTIDE SEQUENCE [LARGE SCALE GENOMIC DNA]</scope>
</reference>
<feature type="domain" description="Reverse transcriptase" evidence="8">
    <location>
        <begin position="717"/>
        <end position="896"/>
    </location>
</feature>
<dbReference type="Gene3D" id="3.10.10.10">
    <property type="entry name" value="HIV Type 1 Reverse Transcriptase, subunit A, domain 1"/>
    <property type="match status" value="1"/>
</dbReference>
<dbReference type="InterPro" id="IPR050951">
    <property type="entry name" value="Retrovirus_Pol_polyprotein"/>
</dbReference>
<dbReference type="InterPro" id="IPR036397">
    <property type="entry name" value="RNaseH_sf"/>
</dbReference>
<dbReference type="PANTHER" id="PTHR37984:SF5">
    <property type="entry name" value="PROTEIN NYNRIN-LIKE"/>
    <property type="match status" value="1"/>
</dbReference>
<dbReference type="SUPFAM" id="SSF56672">
    <property type="entry name" value="DNA/RNA polymerases"/>
    <property type="match status" value="1"/>
</dbReference>
<dbReference type="Pfam" id="PF17921">
    <property type="entry name" value="Integrase_H2C2"/>
    <property type="match status" value="1"/>
</dbReference>
<keyword evidence="6" id="KW-0378">Hydrolase</keyword>
<sequence length="1536" mass="177090">MSYEIQFLSLQKNELSYEVAIRGGTPGENVQELRRQIVKLANVMPSDDIIESGFEFSVDVEGIRESLIKVETNLKTLSVKYDKNLYKRTQNLLNHLFHRIQRLDAVDKKSTDILESLRRKLNTNFKNLEHLKPDTDSSSEFTDALTITPSPIVVICDRAHSSDLTSIKFDGKTCVLSFVQRINDYITARGIPSSKIIDFGTEIFVGDALHWFRSVRSHVTSWDRLCELLKDVFVIPDHDYRLLDEIKARTQGETENITIYLAIMSGMFSRLFKKPSEEDQLEIIMHNIKPCYASALIAVPDLKSIEVLRTACKNYENVQSCLNKYHEPPKINSATLAPEFAFKPLTNLAEKNKMYYSATNKFNCNKAYNNYNKPIPNSSNLYKKYSPNSNVLNNTYPQRQQRVYGHNKPIDAIQYDESKQKFCPRCRVDTHNLRQCTEKRKVFCFKCGRDDYTFYTCPDCTSIPSSSKKLIKQNCSNLVNHSNNTDWKQWLKFINIFFNSYTVATILLNKPPNDVRPYLSVKIGNTKFWGLLDSGSAVTLLGNNAHNLLIDEGFAVRTDEMVSITAAGGQKLNCLGYINLPFNFENNYYTLKTFVVPEIETSLILGIDFWKKFNICPKYINCIEYKRELTDYYSNTNESILKSHIHSYASLNANQRLIADDIIEQFKDVSSERKGLGCTSLVCHSIDTGDTKPIRQRYYRMSPVKQQILCQQVDEMLSLDVIQPCESSWSSPILIVTKKNGQPRICLDSRKLNSVTKRDAYSLPYVSEILDNLRDAKFISSIDLSKAFWQILISERDREKTAFYVQGRGTFCFKRMAFGLTNAPATQQRLVDLLFGSFDLKVFAYLDDIIIISNTFDEHVSLLLRVINKLKEANLTINFEKSQFFRSRLKYLGYVIDAQGLRTDPEKVKAILEYPTPSSKKDVKRFLGTATWYRRFVPNFSTIAGPLNKLTSNRKGAPKFYWSPEADIAFKKLKECLVSAPVLHCPNYNLPFQVHTDASNYGVGAMLTQTVDGKEHPVAYMSKSLNAAEKNYSITERETLAVIVALEHWRCYLENGQPFVVYTDHSALKWFLSLNNPTGRLARWGIRLSSFDFTIKHRRGADNIIPDALSRAVVVSSISTAKSDLTTNDKWYLDIYNGCMNNPSKYENFLIKAEKLYRCSKNKCLLTTEFSWKEVVPLELREHVIKENHAEPTSGHLGIHKTYRRLALQYFWPGMHRDVVKFVTKCDICLTYKLPTHNVLGEMGRPKQCCRPFQITSISIDFIGPLPVSRKQNSYILVVTCCFSKYCLAFPVRRATADIVIKHLKDSVFLTFGIPQTVYMDNGSQFICEKTIALFNKYNIPNVFLTPKYTPQVNLVERYNKTIVTCISTFVKEDQRSWDVYLPKILFAINNSVNEVTDYTPSFLVYGRELVICGSHYVDNDLGDEIVFLPRDAYAENIGYLAKIFNKVQTSLWHHHQQNSKRYNLRRRFTEFNEGDILFKRTYYLSDKHKYFNKKLAPKFIKCRITKKRSPLVYELEDMHGKYLGPWHIKDFKLSK</sequence>
<dbReference type="PROSITE" id="PS00141">
    <property type="entry name" value="ASP_PROTEASE"/>
    <property type="match status" value="1"/>
</dbReference>
<evidence type="ECO:0000256" key="3">
    <source>
        <dbReference type="ARBA" id="ARBA00022695"/>
    </source>
</evidence>